<dbReference type="SUPFAM" id="SSF57756">
    <property type="entry name" value="Retrovirus zinc finger-like domains"/>
    <property type="match status" value="1"/>
</dbReference>
<evidence type="ECO:0000256" key="2">
    <source>
        <dbReference type="PROSITE-ProRule" id="PRU00047"/>
    </source>
</evidence>
<dbReference type="PANTHER" id="PTHR47481:SF22">
    <property type="entry name" value="RETROTRANSPOSON GAG DOMAIN-CONTAINING PROTEIN"/>
    <property type="match status" value="1"/>
</dbReference>
<dbReference type="GO" id="GO:0006397">
    <property type="term" value="P:mRNA processing"/>
    <property type="evidence" value="ECO:0007669"/>
    <property type="project" value="UniProtKB-KW"/>
</dbReference>
<organism evidence="5 6">
    <name type="scientific">Gymnopilus dilepis</name>
    <dbReference type="NCBI Taxonomy" id="231916"/>
    <lineage>
        <taxon>Eukaryota</taxon>
        <taxon>Fungi</taxon>
        <taxon>Dikarya</taxon>
        <taxon>Basidiomycota</taxon>
        <taxon>Agaricomycotina</taxon>
        <taxon>Agaricomycetes</taxon>
        <taxon>Agaricomycetidae</taxon>
        <taxon>Agaricales</taxon>
        <taxon>Agaricineae</taxon>
        <taxon>Hymenogastraceae</taxon>
        <taxon>Gymnopilus</taxon>
    </lineage>
</organism>
<dbReference type="InterPro" id="IPR036875">
    <property type="entry name" value="Znf_CCHC_sf"/>
</dbReference>
<feature type="region of interest" description="Disordered" evidence="3">
    <location>
        <begin position="235"/>
        <end position="261"/>
    </location>
</feature>
<dbReference type="STRING" id="231916.A0A409XC93"/>
<keyword evidence="6" id="KW-1185">Reference proteome</keyword>
<accession>A0A409XC93</accession>
<keyword evidence="2" id="KW-0863">Zinc-finger</keyword>
<sequence>MAPLPFNKLNESNYDDWKLQMEALLESKELFGVIDGSEPMPTTGPNSAKFKAFLKKQRLARSQIILGLEPSQLPHVRSQDDPAVIWNNLADIHRARGLGVLLTMRMDFLKMTMPSDSTIASYVAAIRHAGYRLDECYRAEQQSSLSTSTTVITSPTVVSDLDYISVLLNGLPSIYQPVIVNITGTPIADLTFETVVARLLNEEGRLRNMMPPIVSPPTTSTIPSDGLAAAITMSSEKPNQRTGGGLRWKSKSGSKPTKAPQISCHKCGGVGHYRHHCPTNDEDALQPQANAVLEEIEGTASANTVVVDEDFGEAW</sequence>
<dbReference type="InParanoid" id="A0A409XC93"/>
<dbReference type="GO" id="GO:0003676">
    <property type="term" value="F:nucleic acid binding"/>
    <property type="evidence" value="ECO:0007669"/>
    <property type="project" value="InterPro"/>
</dbReference>
<gene>
    <name evidence="5" type="ORF">CVT26_013476</name>
</gene>
<evidence type="ECO:0000256" key="3">
    <source>
        <dbReference type="SAM" id="MobiDB-lite"/>
    </source>
</evidence>
<name>A0A409XC93_9AGAR</name>
<keyword evidence="1" id="KW-0507">mRNA processing</keyword>
<dbReference type="GO" id="GO:0008270">
    <property type="term" value="F:zinc ion binding"/>
    <property type="evidence" value="ECO:0007669"/>
    <property type="project" value="UniProtKB-KW"/>
</dbReference>
<evidence type="ECO:0000313" key="6">
    <source>
        <dbReference type="Proteomes" id="UP000284706"/>
    </source>
</evidence>
<comment type="caution">
    <text evidence="5">The sequence shown here is derived from an EMBL/GenBank/DDBJ whole genome shotgun (WGS) entry which is preliminary data.</text>
</comment>
<dbReference type="OrthoDB" id="3265539at2759"/>
<dbReference type="EMBL" id="NHYE01003650">
    <property type="protein sequence ID" value="PPQ88350.1"/>
    <property type="molecule type" value="Genomic_DNA"/>
</dbReference>
<evidence type="ECO:0000259" key="4">
    <source>
        <dbReference type="PROSITE" id="PS50158"/>
    </source>
</evidence>
<feature type="domain" description="CCHC-type" evidence="4">
    <location>
        <begin position="264"/>
        <end position="278"/>
    </location>
</feature>
<proteinExistence type="predicted"/>
<dbReference type="AlphaFoldDB" id="A0A409XC93"/>
<dbReference type="Gene3D" id="4.10.60.10">
    <property type="entry name" value="Zinc finger, CCHC-type"/>
    <property type="match status" value="1"/>
</dbReference>
<reference evidence="5 6" key="1">
    <citation type="journal article" date="2018" name="Evol. Lett.">
        <title>Horizontal gene cluster transfer increased hallucinogenic mushroom diversity.</title>
        <authorList>
            <person name="Reynolds H.T."/>
            <person name="Vijayakumar V."/>
            <person name="Gluck-Thaler E."/>
            <person name="Korotkin H.B."/>
            <person name="Matheny P.B."/>
            <person name="Slot J.C."/>
        </authorList>
    </citation>
    <scope>NUCLEOTIDE SEQUENCE [LARGE SCALE GENOMIC DNA]</scope>
    <source>
        <strain evidence="5 6">SRW20</strain>
    </source>
</reference>
<evidence type="ECO:0000256" key="1">
    <source>
        <dbReference type="ARBA" id="ARBA00022664"/>
    </source>
</evidence>
<dbReference type="PROSITE" id="PS50158">
    <property type="entry name" value="ZF_CCHC"/>
    <property type="match status" value="1"/>
</dbReference>
<dbReference type="PANTHER" id="PTHR47481">
    <property type="match status" value="1"/>
</dbReference>
<keyword evidence="2" id="KW-0479">Metal-binding</keyword>
<evidence type="ECO:0000313" key="5">
    <source>
        <dbReference type="EMBL" id="PPQ88350.1"/>
    </source>
</evidence>
<dbReference type="Proteomes" id="UP000284706">
    <property type="component" value="Unassembled WGS sequence"/>
</dbReference>
<dbReference type="InterPro" id="IPR001878">
    <property type="entry name" value="Znf_CCHC"/>
</dbReference>
<protein>
    <recommendedName>
        <fullName evidence="4">CCHC-type domain-containing protein</fullName>
    </recommendedName>
</protein>
<keyword evidence="2" id="KW-0862">Zinc</keyword>
<dbReference type="Pfam" id="PF14223">
    <property type="entry name" value="Retrotran_gag_2"/>
    <property type="match status" value="1"/>
</dbReference>